<reference evidence="1" key="1">
    <citation type="submission" date="2018-02" db="EMBL/GenBank/DDBJ databases">
        <title>Rhizophora mucronata_Transcriptome.</title>
        <authorList>
            <person name="Meera S.P."/>
            <person name="Sreeshan A."/>
            <person name="Augustine A."/>
        </authorList>
    </citation>
    <scope>NUCLEOTIDE SEQUENCE</scope>
    <source>
        <tissue evidence="1">Leaf</tissue>
    </source>
</reference>
<name>A0A2P2JVQ5_RHIMU</name>
<proteinExistence type="predicted"/>
<dbReference type="AlphaFoldDB" id="A0A2P2JVQ5"/>
<protein>
    <submittedName>
        <fullName evidence="1">Uncharacterized protein</fullName>
    </submittedName>
</protein>
<accession>A0A2P2JVQ5</accession>
<dbReference type="EMBL" id="GGEC01017081">
    <property type="protein sequence ID" value="MBW97564.1"/>
    <property type="molecule type" value="Transcribed_RNA"/>
</dbReference>
<evidence type="ECO:0000313" key="1">
    <source>
        <dbReference type="EMBL" id="MBW97564.1"/>
    </source>
</evidence>
<organism evidence="1">
    <name type="scientific">Rhizophora mucronata</name>
    <name type="common">Asiatic mangrove</name>
    <dbReference type="NCBI Taxonomy" id="61149"/>
    <lineage>
        <taxon>Eukaryota</taxon>
        <taxon>Viridiplantae</taxon>
        <taxon>Streptophyta</taxon>
        <taxon>Embryophyta</taxon>
        <taxon>Tracheophyta</taxon>
        <taxon>Spermatophyta</taxon>
        <taxon>Magnoliopsida</taxon>
        <taxon>eudicotyledons</taxon>
        <taxon>Gunneridae</taxon>
        <taxon>Pentapetalae</taxon>
        <taxon>rosids</taxon>
        <taxon>fabids</taxon>
        <taxon>Malpighiales</taxon>
        <taxon>Rhizophoraceae</taxon>
        <taxon>Rhizophora</taxon>
    </lineage>
</organism>
<sequence>MILKGQRSSSPFRKQLTLVLFLLLFLL</sequence>